<dbReference type="RefSeq" id="WP_026229280.1">
    <property type="nucleotide sequence ID" value="NZ_KB890164.1"/>
</dbReference>
<protein>
    <submittedName>
        <fullName evidence="3">Hydantoin utilization protein B</fullName>
    </submittedName>
</protein>
<dbReference type="OrthoDB" id="8612863at2"/>
<proteinExistence type="predicted"/>
<feature type="region of interest" description="Disordered" evidence="1">
    <location>
        <begin position="392"/>
        <end position="412"/>
    </location>
</feature>
<dbReference type="EMBL" id="PNYC01000002">
    <property type="protein sequence ID" value="PMS38314.1"/>
    <property type="molecule type" value="Genomic_DNA"/>
</dbReference>
<dbReference type="Pfam" id="PF02538">
    <property type="entry name" value="Hydantoinase_B"/>
    <property type="match status" value="1"/>
</dbReference>
<reference evidence="3 4" key="1">
    <citation type="submission" date="2018-01" db="EMBL/GenBank/DDBJ databases">
        <title>Whole genome analyses suggest that Burkholderia sensu lato contains two further novel genera in the rhizoxinica-symbiotica group Mycetohabitans gen. nov., and Trinickia gen. nov.: implications for the evolution of diazotrophy and nodulation in the Burkholderiaceae.</title>
        <authorList>
            <person name="Estrada-de los Santos P."/>
            <person name="Palmer M."/>
            <person name="Chavez-Ramirez B."/>
            <person name="Beukes C."/>
            <person name="Steenkamp E.T."/>
            <person name="Hirsch A.M."/>
            <person name="Manyaka P."/>
            <person name="Maluk M."/>
            <person name="Lafos M."/>
            <person name="Crook M."/>
            <person name="Gross E."/>
            <person name="Simon M.F."/>
            <person name="Bueno dos Reis Junior F."/>
            <person name="Poole P.S."/>
            <person name="Venter S.N."/>
            <person name="James E.K."/>
        </authorList>
    </citation>
    <scope>NUCLEOTIDE SEQUENCE [LARGE SCALE GENOMIC DNA]</scope>
    <source>
        <strain evidence="3 4">JPY 581</strain>
    </source>
</reference>
<gene>
    <name evidence="3" type="ORF">C0Z20_05260</name>
</gene>
<dbReference type="GO" id="GO:0006749">
    <property type="term" value="P:glutathione metabolic process"/>
    <property type="evidence" value="ECO:0007669"/>
    <property type="project" value="TreeGrafter"/>
</dbReference>
<dbReference type="GO" id="GO:0017168">
    <property type="term" value="F:5-oxoprolinase (ATP-hydrolyzing) activity"/>
    <property type="evidence" value="ECO:0007669"/>
    <property type="project" value="TreeGrafter"/>
</dbReference>
<comment type="caution">
    <text evidence="3">The sequence shown here is derived from an EMBL/GenBank/DDBJ whole genome shotgun (WGS) entry which is preliminary data.</text>
</comment>
<evidence type="ECO:0000313" key="3">
    <source>
        <dbReference type="EMBL" id="PMS38314.1"/>
    </source>
</evidence>
<keyword evidence="4" id="KW-1185">Reference proteome</keyword>
<dbReference type="PANTHER" id="PTHR11365:SF23">
    <property type="entry name" value="HYPOTHETICAL 5-OXOPROLINASE (EUROFUNG)-RELATED"/>
    <property type="match status" value="1"/>
</dbReference>
<dbReference type="InterPro" id="IPR045079">
    <property type="entry name" value="Oxoprolinase-like"/>
</dbReference>
<dbReference type="STRING" id="863227.GCA_000373005_00085"/>
<feature type="domain" description="Hydantoinase B/oxoprolinase" evidence="2">
    <location>
        <begin position="4"/>
        <end position="529"/>
    </location>
</feature>
<dbReference type="GO" id="GO:0005829">
    <property type="term" value="C:cytosol"/>
    <property type="evidence" value="ECO:0007669"/>
    <property type="project" value="TreeGrafter"/>
</dbReference>
<dbReference type="PANTHER" id="PTHR11365">
    <property type="entry name" value="5-OXOPROLINASE RELATED"/>
    <property type="match status" value="1"/>
</dbReference>
<name>A0A2N7X9J7_9BURK</name>
<dbReference type="AlphaFoldDB" id="A0A2N7X9J7"/>
<accession>A0A2N7X9J7</accession>
<evidence type="ECO:0000256" key="1">
    <source>
        <dbReference type="SAM" id="MobiDB-lite"/>
    </source>
</evidence>
<organism evidence="3 4">
    <name type="scientific">Trinickia symbiotica</name>
    <dbReference type="NCBI Taxonomy" id="863227"/>
    <lineage>
        <taxon>Bacteria</taxon>
        <taxon>Pseudomonadati</taxon>
        <taxon>Pseudomonadota</taxon>
        <taxon>Betaproteobacteria</taxon>
        <taxon>Burkholderiales</taxon>
        <taxon>Burkholderiaceae</taxon>
        <taxon>Trinickia</taxon>
    </lineage>
</organism>
<sequence>MQFDKAVLQIFANYCVAAAESMAYTLVRTAHSTFVKETEDFSCAITTPEGLTFASPKTLGATWYVGLDYSSVIGMIDHYEPGDIGMTNDAYSGFVATHTPDIVLWKPVFHEGEIVCFVGGHIHNTDMGGAVPASLSRTLTEIQQEGIRFPPCKIVRKGVVDESLIRLMATNVRVPGQNTGDLHAQLASLHTGERRVLEIIERFGLDGFKAGMTALLDYSEQQARTILRGIPDGDYFFSEFADEDSVNGKPMRVALTARIRDGSVEMDYTGSDPQLQSSLNMPTGGHERHALALVGLVYVLYTLNPEILLNSGMLRVARCILPEGTVVNALPPSAVGMRSLTCKLTHLLTFGAFSRAVPDRLGACPAGGLSILSVKTMDRHGATVMASIGPIGGGAGGGPSDDGEDGSGANNAFLRNTPVEINEAEVPIRILRYGVAPGSGGAGQYRGGQGLVMEFKVFAPNTLVTARNRDRTRFASWGVRGGHAGANARFTRNPDTPRAEELDNNDLVVCLPGDVIRLVGAGAGGYGRPVDREALRVRDDVLRGYVTADEARDVYGVLLDGDELNAAGTERLRDELRARLADAAVPAFSYGPYREAFEAKWTHARYAALTSILAGVPVQWRYFIKHRLFEALDARLAEIASQGEHDDGYAGLVHALFAELCSSYPQLNTARV</sequence>
<dbReference type="Proteomes" id="UP000235777">
    <property type="component" value="Unassembled WGS sequence"/>
</dbReference>
<evidence type="ECO:0000259" key="2">
    <source>
        <dbReference type="Pfam" id="PF02538"/>
    </source>
</evidence>
<evidence type="ECO:0000313" key="4">
    <source>
        <dbReference type="Proteomes" id="UP000235777"/>
    </source>
</evidence>
<dbReference type="InterPro" id="IPR003692">
    <property type="entry name" value="Hydantoinase_B"/>
</dbReference>